<evidence type="ECO:0000256" key="1">
    <source>
        <dbReference type="SAM" id="Phobius"/>
    </source>
</evidence>
<protein>
    <submittedName>
        <fullName evidence="2">Uncharacterized protein</fullName>
    </submittedName>
</protein>
<dbReference type="EMBL" id="JABWDY010008327">
    <property type="protein sequence ID" value="KAF5202290.1"/>
    <property type="molecule type" value="Genomic_DNA"/>
</dbReference>
<name>A0A7J6X0N7_THATH</name>
<evidence type="ECO:0000313" key="3">
    <source>
        <dbReference type="Proteomes" id="UP000554482"/>
    </source>
</evidence>
<organism evidence="2 3">
    <name type="scientific">Thalictrum thalictroides</name>
    <name type="common">Rue-anemone</name>
    <name type="synonym">Anemone thalictroides</name>
    <dbReference type="NCBI Taxonomy" id="46969"/>
    <lineage>
        <taxon>Eukaryota</taxon>
        <taxon>Viridiplantae</taxon>
        <taxon>Streptophyta</taxon>
        <taxon>Embryophyta</taxon>
        <taxon>Tracheophyta</taxon>
        <taxon>Spermatophyta</taxon>
        <taxon>Magnoliopsida</taxon>
        <taxon>Ranunculales</taxon>
        <taxon>Ranunculaceae</taxon>
        <taxon>Thalictroideae</taxon>
        <taxon>Thalictrum</taxon>
    </lineage>
</organism>
<reference evidence="2 3" key="1">
    <citation type="submission" date="2020-06" db="EMBL/GenBank/DDBJ databases">
        <title>Transcriptomic and genomic resources for Thalictrum thalictroides and T. hernandezii: Facilitating candidate gene discovery in an emerging model plant lineage.</title>
        <authorList>
            <person name="Arias T."/>
            <person name="Riano-Pachon D.M."/>
            <person name="Di Stilio V.S."/>
        </authorList>
    </citation>
    <scope>NUCLEOTIDE SEQUENCE [LARGE SCALE GENOMIC DNA]</scope>
    <source>
        <strain evidence="3">cv. WT478/WT964</strain>
        <tissue evidence="2">Leaves</tissue>
    </source>
</reference>
<dbReference type="AlphaFoldDB" id="A0A7J6X0N7"/>
<keyword evidence="1" id="KW-0472">Membrane</keyword>
<keyword evidence="1" id="KW-1133">Transmembrane helix</keyword>
<feature type="non-terminal residue" evidence="2">
    <location>
        <position position="124"/>
    </location>
</feature>
<accession>A0A7J6X0N7</accession>
<evidence type="ECO:0000313" key="2">
    <source>
        <dbReference type="EMBL" id="KAF5202290.1"/>
    </source>
</evidence>
<comment type="caution">
    <text evidence="2">The sequence shown here is derived from an EMBL/GenBank/DDBJ whole genome shotgun (WGS) entry which is preliminary data.</text>
</comment>
<dbReference type="Proteomes" id="UP000554482">
    <property type="component" value="Unassembled WGS sequence"/>
</dbReference>
<keyword evidence="3" id="KW-1185">Reference proteome</keyword>
<feature type="transmembrane region" description="Helical" evidence="1">
    <location>
        <begin position="38"/>
        <end position="58"/>
    </location>
</feature>
<proteinExistence type="predicted"/>
<gene>
    <name evidence="2" type="ORF">FRX31_008123</name>
</gene>
<keyword evidence="1" id="KW-0812">Transmembrane</keyword>
<sequence>MASIKDVQGANCNTTPLLAQTTKTLTRKNKWKPSRSRGVIIFSGVLLVLCFISMVLVVNHNNSTSESDDHQILSTKLEIVKLTPAAGVVESQGVSEGDDSKEEFRMLSSEAFAGFHFHSKYFMT</sequence>